<proteinExistence type="predicted"/>
<evidence type="ECO:0000313" key="2">
    <source>
        <dbReference type="Proteomes" id="UP000182658"/>
    </source>
</evidence>
<dbReference type="AlphaFoldDB" id="A0A1J7I6V6"/>
<organism evidence="1 2">
    <name type="scientific">Coniochaeta ligniaria NRRL 30616</name>
    <dbReference type="NCBI Taxonomy" id="1408157"/>
    <lineage>
        <taxon>Eukaryota</taxon>
        <taxon>Fungi</taxon>
        <taxon>Dikarya</taxon>
        <taxon>Ascomycota</taxon>
        <taxon>Pezizomycotina</taxon>
        <taxon>Sordariomycetes</taxon>
        <taxon>Sordariomycetidae</taxon>
        <taxon>Coniochaetales</taxon>
        <taxon>Coniochaetaceae</taxon>
        <taxon>Coniochaeta</taxon>
    </lineage>
</organism>
<dbReference type="InParanoid" id="A0A1J7I6V6"/>
<accession>A0A1J7I6V6</accession>
<gene>
    <name evidence="1" type="ORF">CONLIGDRAFT_649969</name>
</gene>
<dbReference type="Proteomes" id="UP000182658">
    <property type="component" value="Unassembled WGS sequence"/>
</dbReference>
<protein>
    <submittedName>
        <fullName evidence="1">Uncharacterized protein</fullName>
    </submittedName>
</protein>
<evidence type="ECO:0000313" key="1">
    <source>
        <dbReference type="EMBL" id="OIW23165.1"/>
    </source>
</evidence>
<name>A0A1J7I6V6_9PEZI</name>
<dbReference type="EMBL" id="KV875108">
    <property type="protein sequence ID" value="OIW23165.1"/>
    <property type="molecule type" value="Genomic_DNA"/>
</dbReference>
<reference evidence="1 2" key="1">
    <citation type="submission" date="2016-10" db="EMBL/GenBank/DDBJ databases">
        <title>Draft genome sequence of Coniochaeta ligniaria NRRL30616, a lignocellulolytic fungus for bioabatement of inhibitors in plant biomass hydrolysates.</title>
        <authorList>
            <consortium name="DOE Joint Genome Institute"/>
            <person name="Jimenez D.J."/>
            <person name="Hector R.E."/>
            <person name="Riley R."/>
            <person name="Sun H."/>
            <person name="Grigoriev I.V."/>
            <person name="Van Elsas J.D."/>
            <person name="Nichols N.N."/>
        </authorList>
    </citation>
    <scope>NUCLEOTIDE SEQUENCE [LARGE SCALE GENOMIC DNA]</scope>
    <source>
        <strain evidence="1 2">NRRL 30616</strain>
    </source>
</reference>
<sequence>MYHDEYHSAPWNLKQHLAHDTGLMVEEVVVQSSAVNNTLVTRLSTVSTVGDTVTTVEGGNKTTKQSTEMYYFSVVQWLRRNTHHYGAIAMTKTAARNCQDKLGLKTRLFVHIDAIWLRNQSHPQGTQQVNIIDVDRNFGFPSRRHEQVNWTKTPPPPIVQSIRYGSSGTRPEYLYDNTLPVNLPDVSYQYNNITQRQLNQRCPNIHHNEQGIPVRYSEHITTLSQIMNASYQFADEHLGQLSAKGLGLLGMDDDNAIASFPLSSLTTAYRRPIIPARPIASTNRTGLHVSPLFYNPNLHLAQPHEDFASPEGLATALQLISEAPRH</sequence>
<dbReference type="OrthoDB" id="4188028at2759"/>
<keyword evidence="2" id="KW-1185">Reference proteome</keyword>